<evidence type="ECO:0000313" key="1">
    <source>
        <dbReference type="EMBL" id="EEF44629.1"/>
    </source>
</evidence>
<dbReference type="InParanoid" id="B9RVQ3"/>
<dbReference type="AlphaFoldDB" id="B9RVQ3"/>
<keyword evidence="2" id="KW-1185">Reference proteome</keyword>
<sequence>MMKDKQKKVKMMETKEEFVEKVSIVLKKMAEAVVEFGEIMAEIGRGEEEFDTDIGKHDENDDYFFNDPSFLNAVAELEQAISKTQKYPVAKVTHAHSFSLGFTPEEKDENGQQEKE</sequence>
<evidence type="ECO:0000313" key="2">
    <source>
        <dbReference type="Proteomes" id="UP000008311"/>
    </source>
</evidence>
<organism evidence="1 2">
    <name type="scientific">Ricinus communis</name>
    <name type="common">Castor bean</name>
    <dbReference type="NCBI Taxonomy" id="3988"/>
    <lineage>
        <taxon>Eukaryota</taxon>
        <taxon>Viridiplantae</taxon>
        <taxon>Streptophyta</taxon>
        <taxon>Embryophyta</taxon>
        <taxon>Tracheophyta</taxon>
        <taxon>Spermatophyta</taxon>
        <taxon>Magnoliopsida</taxon>
        <taxon>eudicotyledons</taxon>
        <taxon>Gunneridae</taxon>
        <taxon>Pentapetalae</taxon>
        <taxon>rosids</taxon>
        <taxon>fabids</taxon>
        <taxon>Malpighiales</taxon>
        <taxon>Euphorbiaceae</taxon>
        <taxon>Acalyphoideae</taxon>
        <taxon>Acalypheae</taxon>
        <taxon>Ricinus</taxon>
    </lineage>
</organism>
<reference evidence="2" key="1">
    <citation type="journal article" date="2010" name="Nat. Biotechnol.">
        <title>Draft genome sequence of the oilseed species Ricinus communis.</title>
        <authorList>
            <person name="Chan A.P."/>
            <person name="Crabtree J."/>
            <person name="Zhao Q."/>
            <person name="Lorenzi H."/>
            <person name="Orvis J."/>
            <person name="Puiu D."/>
            <person name="Melake-Berhan A."/>
            <person name="Jones K.M."/>
            <person name="Redman J."/>
            <person name="Chen G."/>
            <person name="Cahoon E.B."/>
            <person name="Gedil M."/>
            <person name="Stanke M."/>
            <person name="Haas B.J."/>
            <person name="Wortman J.R."/>
            <person name="Fraser-Liggett C.M."/>
            <person name="Ravel J."/>
            <person name="Rabinowicz P.D."/>
        </authorList>
    </citation>
    <scope>NUCLEOTIDE SEQUENCE [LARGE SCALE GENOMIC DNA]</scope>
    <source>
        <strain evidence="2">cv. Hale</strain>
    </source>
</reference>
<proteinExistence type="predicted"/>
<accession>B9RVQ3</accession>
<protein>
    <submittedName>
        <fullName evidence="1">Uncharacterized protein</fullName>
    </submittedName>
</protein>
<dbReference type="EMBL" id="EQ973821">
    <property type="protein sequence ID" value="EEF44629.1"/>
    <property type="molecule type" value="Genomic_DNA"/>
</dbReference>
<dbReference type="Proteomes" id="UP000008311">
    <property type="component" value="Unassembled WGS sequence"/>
</dbReference>
<gene>
    <name evidence="1" type="ORF">RCOM_0968440</name>
</gene>
<name>B9RVQ3_RICCO</name>